<proteinExistence type="predicted"/>
<protein>
    <submittedName>
        <fullName evidence="1">Uncharacterized protein</fullName>
    </submittedName>
</protein>
<reference evidence="1 2" key="1">
    <citation type="journal article" date="2018" name="Front. Plant Sci.">
        <title>Red Clover (Trifolium pratense) and Zigzag Clover (T. medium) - A Picture of Genomic Similarities and Differences.</title>
        <authorList>
            <person name="Dluhosova J."/>
            <person name="Istvanek J."/>
            <person name="Nedelnik J."/>
            <person name="Repkova J."/>
        </authorList>
    </citation>
    <scope>NUCLEOTIDE SEQUENCE [LARGE SCALE GENOMIC DNA]</scope>
    <source>
        <strain evidence="2">cv. 10/8</strain>
        <tissue evidence="1">Leaf</tissue>
    </source>
</reference>
<dbReference type="AlphaFoldDB" id="A0A392ND18"/>
<dbReference type="EMBL" id="LXQA010033725">
    <property type="protein sequence ID" value="MCH96948.1"/>
    <property type="molecule type" value="Genomic_DNA"/>
</dbReference>
<dbReference type="Proteomes" id="UP000265520">
    <property type="component" value="Unassembled WGS sequence"/>
</dbReference>
<organism evidence="1 2">
    <name type="scientific">Trifolium medium</name>
    <dbReference type="NCBI Taxonomy" id="97028"/>
    <lineage>
        <taxon>Eukaryota</taxon>
        <taxon>Viridiplantae</taxon>
        <taxon>Streptophyta</taxon>
        <taxon>Embryophyta</taxon>
        <taxon>Tracheophyta</taxon>
        <taxon>Spermatophyta</taxon>
        <taxon>Magnoliopsida</taxon>
        <taxon>eudicotyledons</taxon>
        <taxon>Gunneridae</taxon>
        <taxon>Pentapetalae</taxon>
        <taxon>rosids</taxon>
        <taxon>fabids</taxon>
        <taxon>Fabales</taxon>
        <taxon>Fabaceae</taxon>
        <taxon>Papilionoideae</taxon>
        <taxon>50 kb inversion clade</taxon>
        <taxon>NPAAA clade</taxon>
        <taxon>Hologalegina</taxon>
        <taxon>IRL clade</taxon>
        <taxon>Trifolieae</taxon>
        <taxon>Trifolium</taxon>
    </lineage>
</organism>
<sequence length="20" mass="2364">MSKLRMAENSSLFKFRYAIA</sequence>
<name>A0A392ND18_9FABA</name>
<keyword evidence="2" id="KW-1185">Reference proteome</keyword>
<evidence type="ECO:0000313" key="2">
    <source>
        <dbReference type="Proteomes" id="UP000265520"/>
    </source>
</evidence>
<accession>A0A392ND18</accession>
<gene>
    <name evidence="1" type="ORF">A2U01_0017940</name>
</gene>
<feature type="non-terminal residue" evidence="1">
    <location>
        <position position="20"/>
    </location>
</feature>
<comment type="caution">
    <text evidence="1">The sequence shown here is derived from an EMBL/GenBank/DDBJ whole genome shotgun (WGS) entry which is preliminary data.</text>
</comment>
<evidence type="ECO:0000313" key="1">
    <source>
        <dbReference type="EMBL" id="MCH96948.1"/>
    </source>
</evidence>